<keyword evidence="6" id="KW-0137">Centromere</keyword>
<comment type="subcellular location">
    <subcellularLocation>
        <location evidence="2">Chromosome</location>
        <location evidence="2">Centromere</location>
    </subcellularLocation>
    <subcellularLocation>
        <location evidence="1">Nucleus</location>
    </subcellularLocation>
</comment>
<dbReference type="AlphaFoldDB" id="A0A8H7BK94"/>
<dbReference type="PANTHER" id="PTHR48208">
    <property type="entry name" value="CENTROMERE PROTEIN I"/>
    <property type="match status" value="1"/>
</dbReference>
<dbReference type="Pfam" id="PF07778">
    <property type="entry name" value="CENP-I"/>
    <property type="match status" value="2"/>
</dbReference>
<evidence type="ECO:0000256" key="4">
    <source>
        <dbReference type="ARBA" id="ARBA00022454"/>
    </source>
</evidence>
<reference evidence="7" key="1">
    <citation type="submission" date="2020-01" db="EMBL/GenBank/DDBJ databases">
        <title>Genome Sequencing of Three Apophysomyces-Like Fungal Strains Confirms a Novel Fungal Genus in the Mucoromycota with divergent Burkholderia-like Endosymbiotic Bacteria.</title>
        <authorList>
            <person name="Stajich J.E."/>
            <person name="Macias A.M."/>
            <person name="Carter-House D."/>
            <person name="Lovett B."/>
            <person name="Kasson L.R."/>
            <person name="Berry K."/>
            <person name="Grigoriev I."/>
            <person name="Chang Y."/>
            <person name="Spatafora J."/>
            <person name="Kasson M.T."/>
        </authorList>
    </citation>
    <scope>NUCLEOTIDE SEQUENCE</scope>
    <source>
        <strain evidence="7">NRRL A-21654</strain>
    </source>
</reference>
<dbReference type="InterPro" id="IPR012485">
    <property type="entry name" value="CENP-I"/>
</dbReference>
<evidence type="ECO:0000256" key="1">
    <source>
        <dbReference type="ARBA" id="ARBA00004123"/>
    </source>
</evidence>
<dbReference type="Proteomes" id="UP000605846">
    <property type="component" value="Unassembled WGS sequence"/>
</dbReference>
<accession>A0A8H7BK94</accession>
<keyword evidence="4" id="KW-0158">Chromosome</keyword>
<protein>
    <submittedName>
        <fullName evidence="7">Uncharacterized protein</fullName>
    </submittedName>
</protein>
<dbReference type="PANTHER" id="PTHR48208:SF2">
    <property type="entry name" value="CENTROMERE PROTEIN I"/>
    <property type="match status" value="1"/>
</dbReference>
<gene>
    <name evidence="7" type="ORF">EC973_009067</name>
</gene>
<evidence type="ECO:0000256" key="2">
    <source>
        <dbReference type="ARBA" id="ARBA00004584"/>
    </source>
</evidence>
<evidence type="ECO:0000256" key="5">
    <source>
        <dbReference type="ARBA" id="ARBA00023242"/>
    </source>
</evidence>
<dbReference type="GO" id="GO:0000939">
    <property type="term" value="C:inner kinetochore"/>
    <property type="evidence" value="ECO:0007669"/>
    <property type="project" value="TreeGrafter"/>
</dbReference>
<dbReference type="EMBL" id="JABAYA010000084">
    <property type="protein sequence ID" value="KAF7726093.1"/>
    <property type="molecule type" value="Genomic_DNA"/>
</dbReference>
<organism evidence="7 8">
    <name type="scientific">Apophysomyces ossiformis</name>
    <dbReference type="NCBI Taxonomy" id="679940"/>
    <lineage>
        <taxon>Eukaryota</taxon>
        <taxon>Fungi</taxon>
        <taxon>Fungi incertae sedis</taxon>
        <taxon>Mucoromycota</taxon>
        <taxon>Mucoromycotina</taxon>
        <taxon>Mucoromycetes</taxon>
        <taxon>Mucorales</taxon>
        <taxon>Mucorineae</taxon>
        <taxon>Mucoraceae</taxon>
        <taxon>Apophysomyces</taxon>
    </lineage>
</organism>
<evidence type="ECO:0000256" key="6">
    <source>
        <dbReference type="ARBA" id="ARBA00023328"/>
    </source>
</evidence>
<dbReference type="OrthoDB" id="6347512at2759"/>
<evidence type="ECO:0000313" key="7">
    <source>
        <dbReference type="EMBL" id="KAF7726093.1"/>
    </source>
</evidence>
<keyword evidence="8" id="KW-1185">Reference proteome</keyword>
<proteinExistence type="inferred from homology"/>
<evidence type="ECO:0000256" key="3">
    <source>
        <dbReference type="ARBA" id="ARBA00005470"/>
    </source>
</evidence>
<comment type="similarity">
    <text evidence="3">Belongs to the CENP-I/CTF3 family.</text>
</comment>
<dbReference type="GO" id="GO:0005634">
    <property type="term" value="C:nucleus"/>
    <property type="evidence" value="ECO:0007669"/>
    <property type="project" value="UniProtKB-SubCell"/>
</dbReference>
<keyword evidence="5" id="KW-0539">Nucleus</keyword>
<comment type="caution">
    <text evidence="7">The sequence shown here is derived from an EMBL/GenBank/DDBJ whole genome shotgun (WGS) entry which is preliminary data.</text>
</comment>
<sequence>MFFAQLLKWIITIYDLLDSTERITKMYTVLFHYLPSETLRPYLCHLLYFMTQRVHVKPYRIRKLIDLTEQFGPEPALYGLLSIYKKYKPEINLPFRTQRGGLLFAHPDPQMKEAIEDVHNIWSDLDVADEVRLHKPILSGVKHSVSLMDIVGASELAENIDRLKLPDQMVSILENRILQHAVVCNPNPTTIARISQWLTQNLMDMVKWTNKTERNRLLFKDLVQKTITMTRFTKAHLPDLEIFLRDFLKTWNGTEFEKEIFELLTYVKPDSFDGIYTTIISFILTWNFGLKSYMCPS</sequence>
<evidence type="ECO:0000313" key="8">
    <source>
        <dbReference type="Proteomes" id="UP000605846"/>
    </source>
</evidence>
<dbReference type="GO" id="GO:0000070">
    <property type="term" value="P:mitotic sister chromatid segregation"/>
    <property type="evidence" value="ECO:0007669"/>
    <property type="project" value="TreeGrafter"/>
</dbReference>
<dbReference type="GO" id="GO:0034080">
    <property type="term" value="P:CENP-A containing chromatin assembly"/>
    <property type="evidence" value="ECO:0007669"/>
    <property type="project" value="TreeGrafter"/>
</dbReference>
<name>A0A8H7BK94_9FUNG</name>